<accession>A0ABP7RPG6</accession>
<dbReference type="InterPro" id="IPR019302">
    <property type="entry name" value="CAP12/PCTIR_TIR_dom"/>
</dbReference>
<gene>
    <name evidence="2" type="ORF">GCM10022279_25070</name>
</gene>
<reference evidence="3" key="1">
    <citation type="journal article" date="2019" name="Int. J. Syst. Evol. Microbiol.">
        <title>The Global Catalogue of Microorganisms (GCM) 10K type strain sequencing project: providing services to taxonomists for standard genome sequencing and annotation.</title>
        <authorList>
            <consortium name="The Broad Institute Genomics Platform"/>
            <consortium name="The Broad Institute Genome Sequencing Center for Infectious Disease"/>
            <person name="Wu L."/>
            <person name="Ma J."/>
        </authorList>
    </citation>
    <scope>NUCLEOTIDE SEQUENCE [LARGE SCALE GENOMIC DNA]</scope>
    <source>
        <strain evidence="3">JCM 17561</strain>
    </source>
</reference>
<feature type="domain" description="CD-NTase-associated protein 12/Pycsar effector protein TIR" evidence="1">
    <location>
        <begin position="88"/>
        <end position="151"/>
    </location>
</feature>
<dbReference type="EMBL" id="BAABBP010000025">
    <property type="protein sequence ID" value="GAA4000322.1"/>
    <property type="molecule type" value="Genomic_DNA"/>
</dbReference>
<dbReference type="Pfam" id="PF10137">
    <property type="entry name" value="CAP12-PCTIR_TIR"/>
    <property type="match status" value="1"/>
</dbReference>
<name>A0ABP7RPG6_9BURK</name>
<evidence type="ECO:0000313" key="2">
    <source>
        <dbReference type="EMBL" id="GAA4000322.1"/>
    </source>
</evidence>
<proteinExistence type="predicted"/>
<keyword evidence="3" id="KW-1185">Reference proteome</keyword>
<evidence type="ECO:0000259" key="1">
    <source>
        <dbReference type="Pfam" id="PF10137"/>
    </source>
</evidence>
<protein>
    <recommendedName>
        <fullName evidence="1">CD-NTase-associated protein 12/Pycsar effector protein TIR domain-containing protein</fullName>
    </recommendedName>
</protein>
<organism evidence="2 3">
    <name type="scientific">Comamonas faecalis</name>
    <dbReference type="NCBI Taxonomy" id="1387849"/>
    <lineage>
        <taxon>Bacteria</taxon>
        <taxon>Pseudomonadati</taxon>
        <taxon>Pseudomonadota</taxon>
        <taxon>Betaproteobacteria</taxon>
        <taxon>Burkholderiales</taxon>
        <taxon>Comamonadaceae</taxon>
        <taxon>Comamonas</taxon>
    </lineage>
</organism>
<sequence>MFIALTDRPAYAGGGLSVYTKFCTPSCPALGEAPMKNFVVFYSWQSDLPVTRNFIRKALTLAANTVMAELPDVSIAIDQATRGLTGSPNIPLAIMKKIKEADMVVSDVTPINADLQQKKTPNPNVLFELGFAVAALGWDRVALVFDAGVGKFPDDVPFDFDKHRAIPFANGADDQANDLKAFAGTLKNAIKSTLEANPTRPTATLSPEEVKHERDVETLTEIFKTIDIQAVDDHIARMPHCITDEALHMWDMFNIAASGSDVHLNDAELFNLIKQFRAAFGQTMAHEGMYHEAPSGRQHIFTDHDTLSRAASQKAWAQIDEARLKMHEVFQEVLHRVRVQFLDVDLKKTSSLARKDYLEYRKSLLSEGELGAKVPFAR</sequence>
<evidence type="ECO:0000313" key="3">
    <source>
        <dbReference type="Proteomes" id="UP001501627"/>
    </source>
</evidence>
<comment type="caution">
    <text evidence="2">The sequence shown here is derived from an EMBL/GenBank/DDBJ whole genome shotgun (WGS) entry which is preliminary data.</text>
</comment>
<dbReference type="Proteomes" id="UP001501627">
    <property type="component" value="Unassembled WGS sequence"/>
</dbReference>